<accession>A0A6A5TNS0</accession>
<gene>
    <name evidence="1" type="ORF">CC80DRAFT_417772</name>
</gene>
<dbReference type="EMBL" id="ML976999">
    <property type="protein sequence ID" value="KAF1954301.1"/>
    <property type="molecule type" value="Genomic_DNA"/>
</dbReference>
<keyword evidence="2" id="KW-1185">Reference proteome</keyword>
<sequence>QYKYRGHICHFAINVARVFLRLPILLSKLNIIILKLLYSDEDDHALVKHQFKKS</sequence>
<organism evidence="1 2">
    <name type="scientific">Byssothecium circinans</name>
    <dbReference type="NCBI Taxonomy" id="147558"/>
    <lineage>
        <taxon>Eukaryota</taxon>
        <taxon>Fungi</taxon>
        <taxon>Dikarya</taxon>
        <taxon>Ascomycota</taxon>
        <taxon>Pezizomycotina</taxon>
        <taxon>Dothideomycetes</taxon>
        <taxon>Pleosporomycetidae</taxon>
        <taxon>Pleosporales</taxon>
        <taxon>Massarineae</taxon>
        <taxon>Massarinaceae</taxon>
        <taxon>Byssothecium</taxon>
    </lineage>
</organism>
<evidence type="ECO:0000313" key="2">
    <source>
        <dbReference type="Proteomes" id="UP000800035"/>
    </source>
</evidence>
<proteinExistence type="predicted"/>
<protein>
    <submittedName>
        <fullName evidence="1">Uncharacterized protein</fullName>
    </submittedName>
</protein>
<reference evidence="1" key="1">
    <citation type="journal article" date="2020" name="Stud. Mycol.">
        <title>101 Dothideomycetes genomes: a test case for predicting lifestyles and emergence of pathogens.</title>
        <authorList>
            <person name="Haridas S."/>
            <person name="Albert R."/>
            <person name="Binder M."/>
            <person name="Bloem J."/>
            <person name="Labutti K."/>
            <person name="Salamov A."/>
            <person name="Andreopoulos B."/>
            <person name="Baker S."/>
            <person name="Barry K."/>
            <person name="Bills G."/>
            <person name="Bluhm B."/>
            <person name="Cannon C."/>
            <person name="Castanera R."/>
            <person name="Culley D."/>
            <person name="Daum C."/>
            <person name="Ezra D."/>
            <person name="Gonzalez J."/>
            <person name="Henrissat B."/>
            <person name="Kuo A."/>
            <person name="Liang C."/>
            <person name="Lipzen A."/>
            <person name="Lutzoni F."/>
            <person name="Magnuson J."/>
            <person name="Mondo S."/>
            <person name="Nolan M."/>
            <person name="Ohm R."/>
            <person name="Pangilinan J."/>
            <person name="Park H.-J."/>
            <person name="Ramirez L."/>
            <person name="Alfaro M."/>
            <person name="Sun H."/>
            <person name="Tritt A."/>
            <person name="Yoshinaga Y."/>
            <person name="Zwiers L.-H."/>
            <person name="Turgeon B."/>
            <person name="Goodwin S."/>
            <person name="Spatafora J."/>
            <person name="Crous P."/>
            <person name="Grigoriev I."/>
        </authorList>
    </citation>
    <scope>NUCLEOTIDE SEQUENCE</scope>
    <source>
        <strain evidence="1">CBS 675.92</strain>
    </source>
</reference>
<dbReference type="AlphaFoldDB" id="A0A6A5TNS0"/>
<evidence type="ECO:0000313" key="1">
    <source>
        <dbReference type="EMBL" id="KAF1954301.1"/>
    </source>
</evidence>
<feature type="non-terminal residue" evidence="1">
    <location>
        <position position="1"/>
    </location>
</feature>
<dbReference type="Proteomes" id="UP000800035">
    <property type="component" value="Unassembled WGS sequence"/>
</dbReference>
<name>A0A6A5TNS0_9PLEO</name>